<dbReference type="Gene3D" id="2.130.10.10">
    <property type="entry name" value="YVTN repeat-like/Quinoprotein amine dehydrogenase"/>
    <property type="match status" value="1"/>
</dbReference>
<comment type="subcellular location">
    <subcellularLocation>
        <location evidence="2">Cytoplasm</location>
        <location evidence="2">Cytosol</location>
    </subcellularLocation>
    <subcellularLocation>
        <location evidence="1">Peroxisome matrix</location>
    </subcellularLocation>
</comment>
<dbReference type="SUPFAM" id="SSF53335">
    <property type="entry name" value="S-adenosyl-L-methionine-dependent methyltransferases"/>
    <property type="match status" value="1"/>
</dbReference>
<dbReference type="GO" id="GO:0005829">
    <property type="term" value="C:cytosol"/>
    <property type="evidence" value="ECO:0007669"/>
    <property type="project" value="UniProtKB-SubCell"/>
</dbReference>
<dbReference type="PRINTS" id="PR00320">
    <property type="entry name" value="GPROTEINBRPT"/>
</dbReference>
<accession>A0A165PWG2</accession>
<dbReference type="InterPro" id="IPR019775">
    <property type="entry name" value="WD40_repeat_CS"/>
</dbReference>
<dbReference type="GO" id="GO:0005782">
    <property type="term" value="C:peroxisomal matrix"/>
    <property type="evidence" value="ECO:0007669"/>
    <property type="project" value="UniProtKB-SubCell"/>
</dbReference>
<dbReference type="STRING" id="1314782.A0A165PWG2"/>
<feature type="repeat" description="WD" evidence="11">
    <location>
        <begin position="210"/>
        <end position="243"/>
    </location>
</feature>
<dbReference type="InterPro" id="IPR044536">
    <property type="entry name" value="PEX7"/>
</dbReference>
<feature type="repeat" description="WD" evidence="11">
    <location>
        <begin position="266"/>
        <end position="298"/>
    </location>
</feature>
<keyword evidence="8" id="KW-0576">Peroxisome</keyword>
<protein>
    <recommendedName>
        <fullName evidence="10">Peroxin-7</fullName>
    </recommendedName>
</protein>
<feature type="repeat" description="WD" evidence="11">
    <location>
        <begin position="150"/>
        <end position="192"/>
    </location>
</feature>
<keyword evidence="13" id="KW-1185">Reference proteome</keyword>
<dbReference type="FunCoup" id="A0A165PWG2">
    <property type="interactions" value="66"/>
</dbReference>
<dbReference type="EMBL" id="KV425605">
    <property type="protein sequence ID" value="KZT21587.1"/>
    <property type="molecule type" value="Genomic_DNA"/>
</dbReference>
<name>A0A165PWG2_9AGAM</name>
<dbReference type="InterPro" id="IPR029063">
    <property type="entry name" value="SAM-dependent_MTases_sf"/>
</dbReference>
<sequence length="633" mass="69971">MNNPSVLQTPGFAHYSLAWSPFHTTRIALASSANYGLVGNGRLHLVSLSPGPGGLPALNVDKYYETQDGLYDVAWSEIHENQLVTASGDGSIRLWDVMLNDLPIRAWQEHTREVFSVDWSNLQKDLFVSSSWDGTIKLWSPERPRSITTLHAHHSCVYQALFSPHQPGVIATCSTDGTMKLFDMRAPSYLPSGPPNTNFNTPLSAPVLTVPASTTEVLSLDWNKYRPYVLATAGVDKTVKVWDCRMVKTGPEAGQEVVGGICELGLVGHEYAVRKVQWSPHRADVLASASYDMTCRVWTTTPTPGRTHLLHIHDPHSEFVVSCAWSLYDEGVIGSYSENESDPEDILSSSLETLYDYTAITHSSAGSVFTYKITESETEKLRGCTTERQIPSGDLTINLTTPDTKAANWHLHASSIWVSSLFLAGHLDELGIGTGKKPLSILELGASAGLPGILIAKLYENVRVTVSDYPDEELLRTLAANITRNEVDSRCRAVAYAWGSDPAALLQEAPDGYDLIIAADTLWNPELHSLFIRSLDMALRRTEDARVHLVGGLHTGRYTLEAFLKAVRAAGFEIEYATERAVKGDRAISWSVDRAEGEDDQERRRWVVWMVLKWASSQITANGYWSDQLGPTR</sequence>
<dbReference type="InterPro" id="IPR020472">
    <property type="entry name" value="WD40_PAC1"/>
</dbReference>
<keyword evidence="4" id="KW-0963">Cytoplasm</keyword>
<dbReference type="InParanoid" id="A0A165PWG2"/>
<evidence type="ECO:0000256" key="6">
    <source>
        <dbReference type="ARBA" id="ARBA00022737"/>
    </source>
</evidence>
<dbReference type="InterPro" id="IPR019410">
    <property type="entry name" value="Methyltransf_16"/>
</dbReference>
<reference evidence="12 13" key="1">
    <citation type="journal article" date="2016" name="Mol. Biol. Evol.">
        <title>Comparative Genomics of Early-Diverging Mushroom-Forming Fungi Provides Insights into the Origins of Lignocellulose Decay Capabilities.</title>
        <authorList>
            <person name="Nagy L.G."/>
            <person name="Riley R."/>
            <person name="Tritt A."/>
            <person name="Adam C."/>
            <person name="Daum C."/>
            <person name="Floudas D."/>
            <person name="Sun H."/>
            <person name="Yadav J.S."/>
            <person name="Pangilinan J."/>
            <person name="Larsson K.H."/>
            <person name="Matsuura K."/>
            <person name="Barry K."/>
            <person name="Labutti K."/>
            <person name="Kuo R."/>
            <person name="Ohm R.A."/>
            <person name="Bhattacharya S.S."/>
            <person name="Shirouzu T."/>
            <person name="Yoshinaga Y."/>
            <person name="Martin F.M."/>
            <person name="Grigoriev I.V."/>
            <person name="Hibbett D.S."/>
        </authorList>
    </citation>
    <scope>NUCLEOTIDE SEQUENCE [LARGE SCALE GENOMIC DNA]</scope>
    <source>
        <strain evidence="12 13">HHB14362 ss-1</strain>
    </source>
</reference>
<evidence type="ECO:0000256" key="5">
    <source>
        <dbReference type="ARBA" id="ARBA00022574"/>
    </source>
</evidence>
<evidence type="ECO:0000256" key="11">
    <source>
        <dbReference type="PROSITE-ProRule" id="PRU00221"/>
    </source>
</evidence>
<dbReference type="SMART" id="SM00320">
    <property type="entry name" value="WD40"/>
    <property type="match status" value="5"/>
</dbReference>
<comment type="similarity">
    <text evidence="9">Belongs to the WD repeat peroxin-7 family.</text>
</comment>
<organism evidence="12 13">
    <name type="scientific">Neolentinus lepideus HHB14362 ss-1</name>
    <dbReference type="NCBI Taxonomy" id="1314782"/>
    <lineage>
        <taxon>Eukaryota</taxon>
        <taxon>Fungi</taxon>
        <taxon>Dikarya</taxon>
        <taxon>Basidiomycota</taxon>
        <taxon>Agaricomycotina</taxon>
        <taxon>Agaricomycetes</taxon>
        <taxon>Gloeophyllales</taxon>
        <taxon>Gloeophyllaceae</taxon>
        <taxon>Neolentinus</taxon>
    </lineage>
</organism>
<keyword evidence="6" id="KW-0677">Repeat</keyword>
<dbReference type="GO" id="GO:0016558">
    <property type="term" value="P:protein import into peroxisome matrix"/>
    <property type="evidence" value="ECO:0007669"/>
    <property type="project" value="InterPro"/>
</dbReference>
<dbReference type="GO" id="GO:0005053">
    <property type="term" value="F:peroxisome matrix targeting signal-2 binding"/>
    <property type="evidence" value="ECO:0007669"/>
    <property type="project" value="InterPro"/>
</dbReference>
<dbReference type="Pfam" id="PF00400">
    <property type="entry name" value="WD40"/>
    <property type="match status" value="5"/>
</dbReference>
<dbReference type="Gene3D" id="3.40.50.150">
    <property type="entry name" value="Vaccinia Virus protein VP39"/>
    <property type="match status" value="1"/>
</dbReference>
<dbReference type="Pfam" id="PF10294">
    <property type="entry name" value="Methyltransf_16"/>
    <property type="match status" value="1"/>
</dbReference>
<dbReference type="PANTHER" id="PTHR46027:SF1">
    <property type="entry name" value="PEROXISOMAL TARGETING SIGNAL 2 RECEPTOR"/>
    <property type="match status" value="1"/>
</dbReference>
<evidence type="ECO:0000256" key="8">
    <source>
        <dbReference type="ARBA" id="ARBA00023140"/>
    </source>
</evidence>
<dbReference type="SUPFAM" id="SSF50978">
    <property type="entry name" value="WD40 repeat-like"/>
    <property type="match status" value="1"/>
</dbReference>
<evidence type="ECO:0000313" key="12">
    <source>
        <dbReference type="EMBL" id="KZT21587.1"/>
    </source>
</evidence>
<keyword evidence="5 11" id="KW-0853">WD repeat</keyword>
<proteinExistence type="inferred from homology"/>
<dbReference type="PROSITE" id="PS50294">
    <property type="entry name" value="WD_REPEATS_REGION"/>
    <property type="match status" value="2"/>
</dbReference>
<evidence type="ECO:0000256" key="2">
    <source>
        <dbReference type="ARBA" id="ARBA00004514"/>
    </source>
</evidence>
<dbReference type="OrthoDB" id="273771at2759"/>
<keyword evidence="7" id="KW-0653">Protein transport</keyword>
<dbReference type="InterPro" id="IPR015943">
    <property type="entry name" value="WD40/YVTN_repeat-like_dom_sf"/>
</dbReference>
<keyword evidence="3" id="KW-0813">Transport</keyword>
<dbReference type="InterPro" id="IPR001680">
    <property type="entry name" value="WD40_rpt"/>
</dbReference>
<dbReference type="InterPro" id="IPR036322">
    <property type="entry name" value="WD40_repeat_dom_sf"/>
</dbReference>
<dbReference type="CDD" id="cd02440">
    <property type="entry name" value="AdoMet_MTases"/>
    <property type="match status" value="1"/>
</dbReference>
<evidence type="ECO:0000256" key="4">
    <source>
        <dbReference type="ARBA" id="ARBA00022490"/>
    </source>
</evidence>
<feature type="repeat" description="WD" evidence="11">
    <location>
        <begin position="107"/>
        <end position="149"/>
    </location>
</feature>
<dbReference type="AlphaFoldDB" id="A0A165PWG2"/>
<evidence type="ECO:0000256" key="9">
    <source>
        <dbReference type="ARBA" id="ARBA00024017"/>
    </source>
</evidence>
<dbReference type="PROSITE" id="PS50082">
    <property type="entry name" value="WD_REPEATS_2"/>
    <property type="match status" value="5"/>
</dbReference>
<dbReference type="PROSITE" id="PS00678">
    <property type="entry name" value="WD_REPEATS_1"/>
    <property type="match status" value="1"/>
</dbReference>
<dbReference type="PANTHER" id="PTHR46027">
    <property type="entry name" value="PEROXISOMAL TARGETING SIGNAL 2 RECEPTOR"/>
    <property type="match status" value="1"/>
</dbReference>
<evidence type="ECO:0000256" key="7">
    <source>
        <dbReference type="ARBA" id="ARBA00022927"/>
    </source>
</evidence>
<feature type="repeat" description="WD" evidence="11">
    <location>
        <begin position="63"/>
        <end position="97"/>
    </location>
</feature>
<evidence type="ECO:0000256" key="1">
    <source>
        <dbReference type="ARBA" id="ARBA00004253"/>
    </source>
</evidence>
<evidence type="ECO:0000313" key="13">
    <source>
        <dbReference type="Proteomes" id="UP000076761"/>
    </source>
</evidence>
<dbReference type="Proteomes" id="UP000076761">
    <property type="component" value="Unassembled WGS sequence"/>
</dbReference>
<dbReference type="GO" id="GO:0008757">
    <property type="term" value="F:S-adenosylmethionine-dependent methyltransferase activity"/>
    <property type="evidence" value="ECO:0007669"/>
    <property type="project" value="UniProtKB-ARBA"/>
</dbReference>
<evidence type="ECO:0000256" key="10">
    <source>
        <dbReference type="ARBA" id="ARBA00032565"/>
    </source>
</evidence>
<gene>
    <name evidence="12" type="ORF">NEOLEDRAFT_1158165</name>
</gene>
<evidence type="ECO:0000256" key="3">
    <source>
        <dbReference type="ARBA" id="ARBA00022448"/>
    </source>
</evidence>